<feature type="domain" description="DNA2/NAM7 helicase-like C-terminal" evidence="1">
    <location>
        <begin position="705"/>
        <end position="884"/>
    </location>
</feature>
<accession>A0A077LC27</accession>
<evidence type="ECO:0000313" key="3">
    <source>
        <dbReference type="Proteomes" id="UP000031641"/>
    </source>
</evidence>
<dbReference type="InterPro" id="IPR027417">
    <property type="entry name" value="P-loop_NTPase"/>
</dbReference>
<dbReference type="KEGG" id="mcan:MCAN360_0565"/>
<dbReference type="CDD" id="cd18808">
    <property type="entry name" value="SF1_C_Upf1"/>
    <property type="match status" value="1"/>
</dbReference>
<sequence>MEQNKMSVNNNIKYQTLMANLLNIDNLDSSLFSSVDNEKFFDVLKNFGEETFDKIYKNFDIHCVLTEVANRNIAQQVSQAKNKTEVIQIFKDFNKKIDENIFKMLTSNFEKARNLIIANQETEFQKSIVKWKKILNKAQNINIETNIWPLHIGFFYISIKTENKTIYAPLFFKEIVIEVTNSLVYLHSNSDIRLNSKLVTFLNQEGFSLNVDSFDFSNLSIENVFKKVKETWSPLFNIPETLKEGILNLTVENIKNSAIEFHPGIVLGFYNVSSGYLWNQMKKIIENNEFDSILNPNFNKNLYREKVNRVIFDNKFKLFKIQETNFSQDVATISSLYQDTIIWGPPGTGKSQTISNLVTNIIARGYTALVVSQKKAALDVLKNRMKKLSIFCLFALNDKNLRQEKFYEPLREFIHLLENFQTSKKEDGFSVFSDEDEAYVDNVNLIIQTPNLDNIINFYSGVMNGNFTIDTYQKLKLLDQNLKYNINADFKNIKSIIKALYEINYGKKHSFFTITPKIIKKMAEILVADDNLSTINIDEALKYVNKVTFEEVDRFKEEYKKILINKTEYLNDDRTLVRMLLEKTFEKMSSFNDEQKSLYTSFAMAIRTGHLKPYKFFHKHKEMIKLLFPIIVTTPELDLSMWKKEEFDFAILDESSQMFIEKGIPILYLAKRKILAGDSQQMQPTRWFSATYNFDDEDDFASIESLLDYARARGVYSILLDKNYRSKKATLMTFSSKHFYESKLDVIDNYELSLSNEKAIEVFQVDGQWDNSMNVAEGNKVIELAKENLSKYNKIIILVFNVKQQEYLVNKIFGNDPILEEALTNDKIVLKNIENIQGDEGDLVIMSVVYDKNTSLYNTYVARKGGKNALNVAISRAKEKIFVVKSIYADDVEITERSTTDMIMFKEWLKFLDLPLYKQKNYLDKPDDLLATKVIVMPEDIKFKIDVLDELRKLLDTNNLEFQTNYPVGTKSIDIVLINKVTKKLVQGFILDNFAYKNDYRKYLIFKDNINFLESKEYPIIKITEIEWPIMKEKIFSYVNSLIQNEENEIKSFDILNSNEENKNDSFLKTKEIEVKNNKILFENNMNNLNLEKQIDLKNENEMNESKKILENISEDEIDDFYVEEEENHLLTLNEINEFEHDLNISEDKSIESEIIDTMTDDFKTQEISFDEQNKDLETFIKSEDNEEPEDIESINKNLSREVFELESEPENKNDFIPLNIIEPKKENKVSVTAEEETLYKTLEFSIDDVLQKTKDELTISKTIEQTTEIENFDFRLIDDLKINEDINQETEEKNFGFSELNQELKEDNNQVIENDIDFETQEISINNTKNEDKTKTMEIEKLPLFNEQSAEKIIEDFSLVDKEEKTTEFEIGE</sequence>
<reference evidence="3" key="1">
    <citation type="journal article" date="2014" name="Genome Announc.">
        <title>Complete Genome Sequence of Mycoplasma canadense Strain HAZ 360_1 from Bovine Mastitic Milk in Japan.</title>
        <authorList>
            <person name="Hata E."/>
        </authorList>
    </citation>
    <scope>NUCLEOTIDE SEQUENCE [LARGE SCALE GENOMIC DNA]</scope>
    <source>
        <strain evidence="3">HAZ360_1</strain>
    </source>
</reference>
<dbReference type="InterPro" id="IPR047187">
    <property type="entry name" value="SF1_C_Upf1"/>
</dbReference>
<keyword evidence="3" id="KW-1185">Reference proteome</keyword>
<evidence type="ECO:0000313" key="2">
    <source>
        <dbReference type="EMBL" id="BAP39669.1"/>
    </source>
</evidence>
<dbReference type="InterPro" id="IPR045055">
    <property type="entry name" value="DNA2/NAM7-like"/>
</dbReference>
<dbReference type="InterPro" id="IPR041679">
    <property type="entry name" value="DNA2/NAM7-like_C"/>
</dbReference>
<dbReference type="SUPFAM" id="SSF52540">
    <property type="entry name" value="P-loop containing nucleoside triphosphate hydrolases"/>
    <property type="match status" value="1"/>
</dbReference>
<keyword evidence="2" id="KW-0067">ATP-binding</keyword>
<name>A0A077LC27_9BACT</name>
<dbReference type="Proteomes" id="UP000031641">
    <property type="component" value="Chromosome"/>
</dbReference>
<evidence type="ECO:0000259" key="1">
    <source>
        <dbReference type="Pfam" id="PF13087"/>
    </source>
</evidence>
<gene>
    <name evidence="2" type="ORF">MCAN360_0565</name>
</gene>
<dbReference type="GO" id="GO:0005524">
    <property type="term" value="F:ATP binding"/>
    <property type="evidence" value="ECO:0007669"/>
    <property type="project" value="UniProtKB-KW"/>
</dbReference>
<protein>
    <submittedName>
        <fullName evidence="2">ATP-binding protein</fullName>
    </submittedName>
</protein>
<dbReference type="STRING" id="29554.MCAN360_0565"/>
<dbReference type="RefSeq" id="WP_231852589.1">
    <property type="nucleotide sequence ID" value="NZ_AP014631.1"/>
</dbReference>
<dbReference type="EMBL" id="AP014631">
    <property type="protein sequence ID" value="BAP39669.1"/>
    <property type="molecule type" value="Genomic_DNA"/>
</dbReference>
<proteinExistence type="predicted"/>
<organism evidence="2 3">
    <name type="scientific">Metamycoplasma canadense</name>
    <dbReference type="NCBI Taxonomy" id="29554"/>
    <lineage>
        <taxon>Bacteria</taxon>
        <taxon>Bacillati</taxon>
        <taxon>Mycoplasmatota</taxon>
        <taxon>Mycoplasmoidales</taxon>
        <taxon>Metamycoplasmataceae</taxon>
        <taxon>Metamycoplasma</taxon>
    </lineage>
</organism>
<dbReference type="PANTHER" id="PTHR10887">
    <property type="entry name" value="DNA2/NAM7 HELICASE FAMILY"/>
    <property type="match status" value="1"/>
</dbReference>
<dbReference type="Gene3D" id="3.40.50.300">
    <property type="entry name" value="P-loop containing nucleotide triphosphate hydrolases"/>
    <property type="match status" value="2"/>
</dbReference>
<dbReference type="HOGENOM" id="CLU_005128_0_0_14"/>
<dbReference type="Pfam" id="PF13087">
    <property type="entry name" value="AAA_12"/>
    <property type="match status" value="1"/>
</dbReference>
<keyword evidence="2" id="KW-0547">Nucleotide-binding</keyword>